<feature type="domain" description="DUF3658" evidence="2">
    <location>
        <begin position="161"/>
        <end position="266"/>
    </location>
</feature>
<dbReference type="Proteomes" id="UP000824633">
    <property type="component" value="Chromosome"/>
</dbReference>
<organism evidence="3 4">
    <name type="scientific">Clostridium gelidum</name>
    <dbReference type="NCBI Taxonomy" id="704125"/>
    <lineage>
        <taxon>Bacteria</taxon>
        <taxon>Bacillati</taxon>
        <taxon>Bacillota</taxon>
        <taxon>Clostridia</taxon>
        <taxon>Eubacteriales</taxon>
        <taxon>Clostridiaceae</taxon>
        <taxon>Clostridium</taxon>
    </lineage>
</organism>
<evidence type="ECO:0000313" key="3">
    <source>
        <dbReference type="EMBL" id="BCZ44537.1"/>
    </source>
</evidence>
<gene>
    <name evidence="3" type="ORF">psyc5s11_06040</name>
</gene>
<evidence type="ECO:0000313" key="4">
    <source>
        <dbReference type="Proteomes" id="UP000824633"/>
    </source>
</evidence>
<dbReference type="InterPro" id="IPR022123">
    <property type="entry name" value="DUF3658"/>
</dbReference>
<reference evidence="4" key="1">
    <citation type="submission" date="2021-07" db="EMBL/GenBank/DDBJ databases">
        <title>Complete genome sequencing of a Clostridium isolate.</title>
        <authorList>
            <person name="Ueki A."/>
            <person name="Tonouchi A."/>
        </authorList>
    </citation>
    <scope>NUCLEOTIDE SEQUENCE [LARGE SCALE GENOMIC DNA]</scope>
    <source>
        <strain evidence="4">C5S11</strain>
    </source>
</reference>
<protein>
    <recommendedName>
        <fullName evidence="5">DUF1835 domain-containing protein</fullName>
    </recommendedName>
</protein>
<feature type="domain" description="DUF1835" evidence="1">
    <location>
        <begin position="9"/>
        <end position="132"/>
    </location>
</feature>
<dbReference type="InterPro" id="IPR014973">
    <property type="entry name" value="DUF1835"/>
</dbReference>
<keyword evidence="4" id="KW-1185">Reference proteome</keyword>
<dbReference type="RefSeq" id="WP_224036205.1">
    <property type="nucleotide sequence ID" value="NZ_AP024849.1"/>
</dbReference>
<dbReference type="Pfam" id="PF08874">
    <property type="entry name" value="DUF1835"/>
    <property type="match status" value="1"/>
</dbReference>
<dbReference type="Pfam" id="PF12395">
    <property type="entry name" value="DUF3658"/>
    <property type="match status" value="1"/>
</dbReference>
<name>A0ABM7SY50_9CLOT</name>
<evidence type="ECO:0000259" key="1">
    <source>
        <dbReference type="Pfam" id="PF08874"/>
    </source>
</evidence>
<evidence type="ECO:0008006" key="5">
    <source>
        <dbReference type="Google" id="ProtNLM"/>
    </source>
</evidence>
<proteinExistence type="predicted"/>
<evidence type="ECO:0000259" key="2">
    <source>
        <dbReference type="Pfam" id="PF12395"/>
    </source>
</evidence>
<accession>A0ABM7SY50</accession>
<dbReference type="EMBL" id="AP024849">
    <property type="protein sequence ID" value="BCZ44537.1"/>
    <property type="molecule type" value="Genomic_DNA"/>
</dbReference>
<sequence>MEKIKGNVIHICFSQSAGGSLKHAVKKKKLFEGKKIIVFPDDISIGTIGNDINVDKRIEWCDGIDKEDGILNLENTEYLKEGYKKFYKQISKIKNSDLIYLWYGESGSDMCGMLYTMEFLKDKVEHIYCINVSEKIDESDSRVYIYRTVGEVSAEKLKYFLKIKRKVELKEYNDFINQWNSLKKDDSLLRIFNDGKMKSVKEDYFDIHILKFTPKEFRKSARTVGSAIGYSETRISDDYIFWRVQELVKLGMLEFKGKFGIMREMEIKITQKGLELMSTDLEAISYWRNVEIELQKERDIENEYKEQGRMEEKISMAKKLMDVLDIEIIAEKIGLTVAQVKNIEIDKTES</sequence>